<protein>
    <submittedName>
        <fullName evidence="1">Uncharacterized protein</fullName>
    </submittedName>
</protein>
<keyword evidence="2" id="KW-1185">Reference proteome</keyword>
<dbReference type="EMBL" id="JBBPBN010000005">
    <property type="protein sequence ID" value="KAK9037077.1"/>
    <property type="molecule type" value="Genomic_DNA"/>
</dbReference>
<gene>
    <name evidence="1" type="ORF">V6N11_021999</name>
</gene>
<evidence type="ECO:0000313" key="1">
    <source>
        <dbReference type="EMBL" id="KAK9037077.1"/>
    </source>
</evidence>
<dbReference type="Proteomes" id="UP001396334">
    <property type="component" value="Unassembled WGS sequence"/>
</dbReference>
<comment type="caution">
    <text evidence="1">The sequence shown here is derived from an EMBL/GenBank/DDBJ whole genome shotgun (WGS) entry which is preliminary data.</text>
</comment>
<sequence length="89" mass="10119">MKASNWRVQKQQIQCRARNNVVGGLPHSSWFPVQVEAQQHQNTSGSCMRVMFLGGSESVQRECARTGVFLRRTYANKSLEYQKKSSVNS</sequence>
<accession>A0ABR2THV7</accession>
<proteinExistence type="predicted"/>
<reference evidence="1 2" key="1">
    <citation type="journal article" date="2024" name="G3 (Bethesda)">
        <title>Genome assembly of Hibiscus sabdariffa L. provides insights into metabolisms of medicinal natural products.</title>
        <authorList>
            <person name="Kim T."/>
        </authorList>
    </citation>
    <scope>NUCLEOTIDE SEQUENCE [LARGE SCALE GENOMIC DNA]</scope>
    <source>
        <strain evidence="1">TK-2024</strain>
        <tissue evidence="1">Old leaves</tissue>
    </source>
</reference>
<organism evidence="1 2">
    <name type="scientific">Hibiscus sabdariffa</name>
    <name type="common">roselle</name>
    <dbReference type="NCBI Taxonomy" id="183260"/>
    <lineage>
        <taxon>Eukaryota</taxon>
        <taxon>Viridiplantae</taxon>
        <taxon>Streptophyta</taxon>
        <taxon>Embryophyta</taxon>
        <taxon>Tracheophyta</taxon>
        <taxon>Spermatophyta</taxon>
        <taxon>Magnoliopsida</taxon>
        <taxon>eudicotyledons</taxon>
        <taxon>Gunneridae</taxon>
        <taxon>Pentapetalae</taxon>
        <taxon>rosids</taxon>
        <taxon>malvids</taxon>
        <taxon>Malvales</taxon>
        <taxon>Malvaceae</taxon>
        <taxon>Malvoideae</taxon>
        <taxon>Hibiscus</taxon>
    </lineage>
</organism>
<evidence type="ECO:0000313" key="2">
    <source>
        <dbReference type="Proteomes" id="UP001396334"/>
    </source>
</evidence>
<name>A0ABR2THV7_9ROSI</name>